<proteinExistence type="predicted"/>
<protein>
    <submittedName>
        <fullName evidence="2">Uncharacterized protein</fullName>
    </submittedName>
</protein>
<name>A0AAV7R803_PLEWA</name>
<dbReference type="PANTHER" id="PTHR19446">
    <property type="entry name" value="REVERSE TRANSCRIPTASES"/>
    <property type="match status" value="1"/>
</dbReference>
<dbReference type="Proteomes" id="UP001066276">
    <property type="component" value="Chromosome 5"/>
</dbReference>
<gene>
    <name evidence="2" type="ORF">NDU88_001240</name>
</gene>
<evidence type="ECO:0000313" key="2">
    <source>
        <dbReference type="EMBL" id="KAJ1148404.1"/>
    </source>
</evidence>
<evidence type="ECO:0000256" key="1">
    <source>
        <dbReference type="SAM" id="MobiDB-lite"/>
    </source>
</evidence>
<feature type="region of interest" description="Disordered" evidence="1">
    <location>
        <begin position="128"/>
        <end position="160"/>
    </location>
</feature>
<evidence type="ECO:0000313" key="3">
    <source>
        <dbReference type="Proteomes" id="UP001066276"/>
    </source>
</evidence>
<organism evidence="2 3">
    <name type="scientific">Pleurodeles waltl</name>
    <name type="common">Iberian ribbed newt</name>
    <dbReference type="NCBI Taxonomy" id="8319"/>
    <lineage>
        <taxon>Eukaryota</taxon>
        <taxon>Metazoa</taxon>
        <taxon>Chordata</taxon>
        <taxon>Craniata</taxon>
        <taxon>Vertebrata</taxon>
        <taxon>Euteleostomi</taxon>
        <taxon>Amphibia</taxon>
        <taxon>Batrachia</taxon>
        <taxon>Caudata</taxon>
        <taxon>Salamandroidea</taxon>
        <taxon>Salamandridae</taxon>
        <taxon>Pleurodelinae</taxon>
        <taxon>Pleurodeles</taxon>
    </lineage>
</organism>
<comment type="caution">
    <text evidence="2">The sequence shown here is derived from an EMBL/GenBank/DDBJ whole genome shotgun (WGS) entry which is preliminary data.</text>
</comment>
<accession>A0AAV7R803</accession>
<dbReference type="AlphaFoldDB" id="A0AAV7R803"/>
<reference evidence="2" key="1">
    <citation type="journal article" date="2022" name="bioRxiv">
        <title>Sequencing and chromosome-scale assembly of the giantPleurodeles waltlgenome.</title>
        <authorList>
            <person name="Brown T."/>
            <person name="Elewa A."/>
            <person name="Iarovenko S."/>
            <person name="Subramanian E."/>
            <person name="Araus A.J."/>
            <person name="Petzold A."/>
            <person name="Susuki M."/>
            <person name="Suzuki K.-i.T."/>
            <person name="Hayashi T."/>
            <person name="Toyoda A."/>
            <person name="Oliveira C."/>
            <person name="Osipova E."/>
            <person name="Leigh N.D."/>
            <person name="Simon A."/>
            <person name="Yun M.H."/>
        </authorList>
    </citation>
    <scope>NUCLEOTIDE SEQUENCE</scope>
    <source>
        <strain evidence="2">20211129_DDA</strain>
        <tissue evidence="2">Liver</tissue>
    </source>
</reference>
<dbReference type="EMBL" id="JANPWB010000009">
    <property type="protein sequence ID" value="KAJ1148404.1"/>
    <property type="molecule type" value="Genomic_DNA"/>
</dbReference>
<keyword evidence="3" id="KW-1185">Reference proteome</keyword>
<sequence>MGKDKVLRQSQANKIGNYTQVTMVVENMAEIQKADKQDGHPLWIDPGLTLADVMEAIKRTRMELATKINLVTIDVNLICADLHPDRVTNLEEMVGTLQRGVAALKQTIVSSNWVDSVLRPIGRELVPRDTETLGSQRRSTRPRKQNRQDRERSTPGLTGRIVVGPEGTLKLASTVTDDSASHQGRRSQHGLYADRAVKMEDHGDAFLLEIMLPTLNAEDRAMLDKPITLEEIKAAIRKLTTTKTLGGDGLPAEIYQHYKGLLAEKLLEVLQEAQKTGRTPDSMQEAFVVLIPKPDKDSTEPSSNRPLSLLNADAKILSSVLAV</sequence>